<feature type="binding site" evidence="6">
    <location>
        <position position="81"/>
    </location>
    <ligand>
        <name>S-adenosyl-L-methionine</name>
        <dbReference type="ChEBI" id="CHEBI:59789"/>
    </ligand>
</feature>
<dbReference type="PIRSF" id="PIRSF000410">
    <property type="entry name" value="CheR"/>
    <property type="match status" value="1"/>
</dbReference>
<dbReference type="Gene3D" id="1.10.155.10">
    <property type="entry name" value="Chemotaxis receptor methyltransferase CheR, N-terminal domain"/>
    <property type="match status" value="1"/>
</dbReference>
<feature type="binding site" evidence="6">
    <location>
        <begin position="201"/>
        <end position="202"/>
    </location>
    <ligand>
        <name>S-adenosyl-L-methionine</name>
        <dbReference type="ChEBI" id="CHEBI:59789"/>
    </ligand>
</feature>
<keyword evidence="3 5" id="KW-0808">Transferase</keyword>
<dbReference type="GO" id="GO:0008983">
    <property type="term" value="F:protein-glutamate O-methyltransferase activity"/>
    <property type="evidence" value="ECO:0007669"/>
    <property type="project" value="UniProtKB-EC"/>
</dbReference>
<evidence type="ECO:0000256" key="5">
    <source>
        <dbReference type="PIRNR" id="PIRNR000410"/>
    </source>
</evidence>
<evidence type="ECO:0000256" key="4">
    <source>
        <dbReference type="ARBA" id="ARBA00022691"/>
    </source>
</evidence>
<dbReference type="RefSeq" id="WP_086450261.1">
    <property type="nucleotide sequence ID" value="NZ_MSPP01000001.1"/>
</dbReference>
<dbReference type="PROSITE" id="PS50123">
    <property type="entry name" value="CHER"/>
    <property type="match status" value="1"/>
</dbReference>
<reference evidence="8 9" key="1">
    <citation type="submission" date="2016-12" db="EMBL/GenBank/DDBJ databases">
        <title>The draft genome sequence of HSLHS2.</title>
        <authorList>
            <person name="Hu D."/>
            <person name="Wang L."/>
            <person name="Shao Z."/>
        </authorList>
    </citation>
    <scope>NUCLEOTIDE SEQUENCE [LARGE SCALE GENOMIC DNA]</scope>
    <source>
        <strain evidence="8">MCCC 1A06712</strain>
    </source>
</reference>
<dbReference type="InterPro" id="IPR050903">
    <property type="entry name" value="Bact_Chemotaxis_MeTrfase"/>
</dbReference>
<dbReference type="SUPFAM" id="SSF47757">
    <property type="entry name" value="Chemotaxis receptor methyltransferase CheR, N-terminal domain"/>
    <property type="match status" value="1"/>
</dbReference>
<proteinExistence type="predicted"/>
<evidence type="ECO:0000313" key="8">
    <source>
        <dbReference type="EMBL" id="OUD10612.1"/>
    </source>
</evidence>
<name>A0A251X1X2_9RHOB</name>
<dbReference type="PANTHER" id="PTHR24422">
    <property type="entry name" value="CHEMOTAXIS PROTEIN METHYLTRANSFERASE"/>
    <property type="match status" value="1"/>
</dbReference>
<evidence type="ECO:0000259" key="7">
    <source>
        <dbReference type="PROSITE" id="PS50123"/>
    </source>
</evidence>
<evidence type="ECO:0000256" key="3">
    <source>
        <dbReference type="ARBA" id="ARBA00022679"/>
    </source>
</evidence>
<evidence type="ECO:0000256" key="2">
    <source>
        <dbReference type="ARBA" id="ARBA00022603"/>
    </source>
</evidence>
<dbReference type="InterPro" id="IPR029063">
    <property type="entry name" value="SAM-dependent_MTases_sf"/>
</dbReference>
<dbReference type="InterPro" id="IPR026024">
    <property type="entry name" value="Chemotaxis_MeTrfase_CheR"/>
</dbReference>
<dbReference type="InterPro" id="IPR000780">
    <property type="entry name" value="CheR_MeTrfase"/>
</dbReference>
<feature type="binding site" evidence="6">
    <location>
        <position position="77"/>
    </location>
    <ligand>
        <name>S-adenosyl-L-methionine</name>
        <dbReference type="ChEBI" id="CHEBI:59789"/>
    </ligand>
</feature>
<dbReference type="Gene3D" id="3.40.50.150">
    <property type="entry name" value="Vaccinia Virus protein VP39"/>
    <property type="match status" value="1"/>
</dbReference>
<dbReference type="EC" id="2.1.1.80" evidence="5"/>
<dbReference type="Pfam" id="PF01739">
    <property type="entry name" value="CheR"/>
    <property type="match status" value="1"/>
</dbReference>
<dbReference type="SUPFAM" id="SSF53335">
    <property type="entry name" value="S-adenosyl-L-methionine-dependent methyltransferases"/>
    <property type="match status" value="1"/>
</dbReference>
<feature type="binding site" evidence="6">
    <location>
        <begin position="220"/>
        <end position="221"/>
    </location>
    <ligand>
        <name>S-adenosyl-L-methionine</name>
        <dbReference type="ChEBI" id="CHEBI:59789"/>
    </ligand>
</feature>
<comment type="caution">
    <text evidence="8">The sequence shown here is derived from an EMBL/GenBank/DDBJ whole genome shotgun (WGS) entry which is preliminary data.</text>
</comment>
<dbReference type="Pfam" id="PF03705">
    <property type="entry name" value="CheR_N"/>
    <property type="match status" value="1"/>
</dbReference>
<feature type="binding site" evidence="6">
    <location>
        <position position="75"/>
    </location>
    <ligand>
        <name>S-adenosyl-L-methionine</name>
        <dbReference type="ChEBI" id="CHEBI:59789"/>
    </ligand>
</feature>
<feature type="domain" description="CheR-type methyltransferase" evidence="7">
    <location>
        <begin position="1"/>
        <end position="268"/>
    </location>
</feature>
<comment type="function">
    <text evidence="5">Methylation of the membrane-bound methyl-accepting chemotaxis proteins (MCP) to form gamma-glutamyl methyl ester residues in MCP.</text>
</comment>
<keyword evidence="9" id="KW-1185">Reference proteome</keyword>
<dbReference type="OrthoDB" id="9816309at2"/>
<gene>
    <name evidence="8" type="ORF">BVC71_03730</name>
</gene>
<protein>
    <recommendedName>
        <fullName evidence="5">Chemotaxis protein methyltransferase</fullName>
        <ecNumber evidence="5">2.1.1.80</ecNumber>
    </recommendedName>
</protein>
<keyword evidence="2 5" id="KW-0489">Methyltransferase</keyword>
<accession>A0A251X1X2</accession>
<dbReference type="Proteomes" id="UP000194664">
    <property type="component" value="Unassembled WGS sequence"/>
</dbReference>
<evidence type="ECO:0000313" key="9">
    <source>
        <dbReference type="Proteomes" id="UP000194664"/>
    </source>
</evidence>
<dbReference type="PRINTS" id="PR00996">
    <property type="entry name" value="CHERMTFRASE"/>
</dbReference>
<keyword evidence="4 5" id="KW-0949">S-adenosyl-L-methionine</keyword>
<evidence type="ECO:0000256" key="6">
    <source>
        <dbReference type="PIRSR" id="PIRSR000410-1"/>
    </source>
</evidence>
<dbReference type="InterPro" id="IPR036804">
    <property type="entry name" value="CheR_N_sf"/>
</dbReference>
<organism evidence="8 9">
    <name type="scientific">Marivivens niveibacter</name>
    <dbReference type="NCBI Taxonomy" id="1930667"/>
    <lineage>
        <taxon>Bacteria</taxon>
        <taxon>Pseudomonadati</taxon>
        <taxon>Pseudomonadota</taxon>
        <taxon>Alphaproteobacteria</taxon>
        <taxon>Rhodobacterales</taxon>
        <taxon>Paracoccaceae</taxon>
        <taxon>Marivivens group</taxon>
        <taxon>Marivivens</taxon>
    </lineage>
</organism>
<dbReference type="GO" id="GO:0032259">
    <property type="term" value="P:methylation"/>
    <property type="evidence" value="ECO:0007669"/>
    <property type="project" value="UniProtKB-KW"/>
</dbReference>
<dbReference type="AlphaFoldDB" id="A0A251X1X2"/>
<feature type="binding site" evidence="6">
    <location>
        <position position="120"/>
    </location>
    <ligand>
        <name>S-adenosyl-L-methionine</name>
        <dbReference type="ChEBI" id="CHEBI:59789"/>
    </ligand>
</feature>
<sequence length="279" mass="32583">MKASLSQQDFNLFREFFYKKTGIEFDDSKRYFVDKRLLKRIEETGAKSFRDYFISVRFESSQKEFQNIVNVMTVNETYFYREDHQFKTLTQQVLDELISQPNRGAAPLRILSLPTSTGEEPYSIALQLIENWPGLDSHDVELDGADIDTDVLERAQNGVYNQRSVQYLPPDVLDRHFTEVAGGRYQISEDIRDAVNLFKANLSNRDDCRKLRNYDVIFCRNLLIYFDDKSRQTAINALYDALRPGGFLFLGHSESISRMTSLFEVRRFPNSIVYQRPLS</sequence>
<dbReference type="EMBL" id="MSPP01000001">
    <property type="protein sequence ID" value="OUD10612.1"/>
    <property type="molecule type" value="Genomic_DNA"/>
</dbReference>
<comment type="catalytic activity">
    <reaction evidence="1 5">
        <text>L-glutamyl-[protein] + S-adenosyl-L-methionine = [protein]-L-glutamate 5-O-methyl ester + S-adenosyl-L-homocysteine</text>
        <dbReference type="Rhea" id="RHEA:24452"/>
        <dbReference type="Rhea" id="RHEA-COMP:10208"/>
        <dbReference type="Rhea" id="RHEA-COMP:10311"/>
        <dbReference type="ChEBI" id="CHEBI:29973"/>
        <dbReference type="ChEBI" id="CHEBI:57856"/>
        <dbReference type="ChEBI" id="CHEBI:59789"/>
        <dbReference type="ChEBI" id="CHEBI:82795"/>
        <dbReference type="EC" id="2.1.1.80"/>
    </reaction>
</comment>
<dbReference type="InterPro" id="IPR022641">
    <property type="entry name" value="CheR_N"/>
</dbReference>
<dbReference type="PANTHER" id="PTHR24422:SF10">
    <property type="entry name" value="CHEMOTAXIS PROTEIN METHYLTRANSFERASE 2"/>
    <property type="match status" value="1"/>
</dbReference>
<dbReference type="InterPro" id="IPR022642">
    <property type="entry name" value="CheR_C"/>
</dbReference>
<dbReference type="SMART" id="SM00138">
    <property type="entry name" value="MeTrc"/>
    <property type="match status" value="1"/>
</dbReference>
<feature type="binding site" evidence="6">
    <location>
        <position position="146"/>
    </location>
    <ligand>
        <name>S-adenosyl-L-methionine</name>
        <dbReference type="ChEBI" id="CHEBI:59789"/>
    </ligand>
</feature>
<evidence type="ECO:0000256" key="1">
    <source>
        <dbReference type="ARBA" id="ARBA00001541"/>
    </source>
</evidence>